<dbReference type="AlphaFoldDB" id="A0A418NWH3"/>
<evidence type="ECO:0000313" key="3">
    <source>
        <dbReference type="Proteomes" id="UP000286576"/>
    </source>
</evidence>
<comment type="caution">
    <text evidence="2">The sequence shown here is derived from an EMBL/GenBank/DDBJ whole genome shotgun (WGS) entry which is preliminary data.</text>
</comment>
<evidence type="ECO:0000256" key="1">
    <source>
        <dbReference type="SAM" id="SignalP"/>
    </source>
</evidence>
<keyword evidence="1" id="KW-0732">Signal</keyword>
<reference evidence="2 3" key="1">
    <citation type="submission" date="2018-08" db="EMBL/GenBank/DDBJ databases">
        <title>Erythrobacter zhengii sp.nov., a bacterium isolated from deep-sea sediment.</title>
        <authorList>
            <person name="Fang C."/>
            <person name="Wu Y.-H."/>
            <person name="Sun C."/>
            <person name="Wang H."/>
            <person name="Cheng H."/>
            <person name="Meng F.-X."/>
            <person name="Wang C.-S."/>
            <person name="Xu X.-W."/>
        </authorList>
    </citation>
    <scope>NUCLEOTIDE SEQUENCE [LARGE SCALE GENOMIC DNA]</scope>
    <source>
        <strain evidence="2 3">V18</strain>
    </source>
</reference>
<feature type="signal peptide" evidence="1">
    <location>
        <begin position="1"/>
        <end position="25"/>
    </location>
</feature>
<gene>
    <name evidence="2" type="ORF">D2V07_01620</name>
</gene>
<evidence type="ECO:0000313" key="2">
    <source>
        <dbReference type="EMBL" id="RIV88989.1"/>
    </source>
</evidence>
<protein>
    <recommendedName>
        <fullName evidence="4">Elongation factor P</fullName>
    </recommendedName>
</protein>
<sequence>MGDRMNRFSLYAALIVGAISAPALSQGQIGTVERGAYICELPGDAAGAVGVEQPEESFVIESASRYSSPQGSGTYLRRDNQIIMTSGPRNGTAYQMIARGFLRKIVDGQPGRLRCVRQGE</sequence>
<keyword evidence="3" id="KW-1185">Reference proteome</keyword>
<evidence type="ECO:0008006" key="4">
    <source>
        <dbReference type="Google" id="ProtNLM"/>
    </source>
</evidence>
<accession>A0A418NWH3</accession>
<dbReference type="Proteomes" id="UP000286576">
    <property type="component" value="Unassembled WGS sequence"/>
</dbReference>
<feature type="chain" id="PRO_5018967679" description="Elongation factor P" evidence="1">
    <location>
        <begin position="26"/>
        <end position="120"/>
    </location>
</feature>
<proteinExistence type="predicted"/>
<name>A0A418NWH3_9SPHN</name>
<dbReference type="EMBL" id="QXFL01000001">
    <property type="protein sequence ID" value="RIV88989.1"/>
    <property type="molecule type" value="Genomic_DNA"/>
</dbReference>
<organism evidence="2 3">
    <name type="scientific">Aurantiacibacter zhengii</name>
    <dbReference type="NCBI Taxonomy" id="2307003"/>
    <lineage>
        <taxon>Bacteria</taxon>
        <taxon>Pseudomonadati</taxon>
        <taxon>Pseudomonadota</taxon>
        <taxon>Alphaproteobacteria</taxon>
        <taxon>Sphingomonadales</taxon>
        <taxon>Erythrobacteraceae</taxon>
        <taxon>Aurantiacibacter</taxon>
    </lineage>
</organism>